<dbReference type="InterPro" id="IPR001509">
    <property type="entry name" value="Epimerase_deHydtase"/>
</dbReference>
<dbReference type="Gene3D" id="3.40.50.720">
    <property type="entry name" value="NAD(P)-binding Rossmann-like Domain"/>
    <property type="match status" value="1"/>
</dbReference>
<sequence length="317" mass="34405">MRDKLVTVFGGAGFLGRYLVQRLAHEGARVRVAIRRPDEGLFLKPLGAVGQIDLVQTNIRYPRSIAHAVQSADIVVNYVGILNPSGAQSFEAVHARGAHAVAEAARAAGVRTFVHMSALGADPDSESRYARTKAVGEQAVREVYPEATIFRPSVVFGPEDDFFNRFGWMARTFPFLPLIGGGETRFQPVYVGDVADAVMAAIADPSLRGETYSLGGPRVYTFRELMEIVREVTARHPVLLPLPFGLASMIGTFAGLLPKPPITADQVTLLKTDNVVPEGAKGFEALGMAALTPVEGTVESYMYRYRRGGRKVAPRFS</sequence>
<dbReference type="Pfam" id="PF01370">
    <property type="entry name" value="Epimerase"/>
    <property type="match status" value="1"/>
</dbReference>
<dbReference type="CDD" id="cd05271">
    <property type="entry name" value="NDUFA9_like_SDR_a"/>
    <property type="match status" value="1"/>
</dbReference>
<evidence type="ECO:0000313" key="3">
    <source>
        <dbReference type="Proteomes" id="UP001595528"/>
    </source>
</evidence>
<evidence type="ECO:0000313" key="2">
    <source>
        <dbReference type="EMBL" id="MFC3230434.1"/>
    </source>
</evidence>
<comment type="caution">
    <text evidence="2">The sequence shown here is derived from an EMBL/GenBank/DDBJ whole genome shotgun (WGS) entry which is preliminary data.</text>
</comment>
<dbReference type="RefSeq" id="WP_379905601.1">
    <property type="nucleotide sequence ID" value="NZ_JBHRTR010000046.1"/>
</dbReference>
<organism evidence="2 3">
    <name type="scientific">Marinibaculum pumilum</name>
    <dbReference type="NCBI Taxonomy" id="1766165"/>
    <lineage>
        <taxon>Bacteria</taxon>
        <taxon>Pseudomonadati</taxon>
        <taxon>Pseudomonadota</taxon>
        <taxon>Alphaproteobacteria</taxon>
        <taxon>Rhodospirillales</taxon>
        <taxon>Rhodospirillaceae</taxon>
        <taxon>Marinibaculum</taxon>
    </lineage>
</organism>
<protein>
    <submittedName>
        <fullName evidence="2">Complex I NDUFA9 subunit family protein</fullName>
    </submittedName>
</protein>
<dbReference type="EMBL" id="JBHRTR010000046">
    <property type="protein sequence ID" value="MFC3230434.1"/>
    <property type="molecule type" value="Genomic_DNA"/>
</dbReference>
<accession>A0ABV7L7A9</accession>
<dbReference type="Proteomes" id="UP001595528">
    <property type="component" value="Unassembled WGS sequence"/>
</dbReference>
<keyword evidence="3" id="KW-1185">Reference proteome</keyword>
<dbReference type="InterPro" id="IPR051207">
    <property type="entry name" value="ComplexI_NDUFA9_subunit"/>
</dbReference>
<evidence type="ECO:0000259" key="1">
    <source>
        <dbReference type="Pfam" id="PF01370"/>
    </source>
</evidence>
<dbReference type="PANTHER" id="PTHR12126">
    <property type="entry name" value="NADH-UBIQUINONE OXIDOREDUCTASE 39 KDA SUBUNIT-RELATED"/>
    <property type="match status" value="1"/>
</dbReference>
<gene>
    <name evidence="2" type="ORF">ACFOGJ_24515</name>
</gene>
<feature type="domain" description="NAD-dependent epimerase/dehydratase" evidence="1">
    <location>
        <begin position="6"/>
        <end position="215"/>
    </location>
</feature>
<proteinExistence type="predicted"/>
<reference evidence="3" key="1">
    <citation type="journal article" date="2019" name="Int. J. Syst. Evol. Microbiol.">
        <title>The Global Catalogue of Microorganisms (GCM) 10K type strain sequencing project: providing services to taxonomists for standard genome sequencing and annotation.</title>
        <authorList>
            <consortium name="The Broad Institute Genomics Platform"/>
            <consortium name="The Broad Institute Genome Sequencing Center for Infectious Disease"/>
            <person name="Wu L."/>
            <person name="Ma J."/>
        </authorList>
    </citation>
    <scope>NUCLEOTIDE SEQUENCE [LARGE SCALE GENOMIC DNA]</scope>
    <source>
        <strain evidence="3">KCTC 42964</strain>
    </source>
</reference>
<name>A0ABV7L7A9_9PROT</name>
<dbReference type="SUPFAM" id="SSF51735">
    <property type="entry name" value="NAD(P)-binding Rossmann-fold domains"/>
    <property type="match status" value="1"/>
</dbReference>
<dbReference type="PANTHER" id="PTHR12126:SF11">
    <property type="entry name" value="NADH DEHYDROGENASE [UBIQUINONE] 1 ALPHA SUBCOMPLEX SUBUNIT 9, MITOCHONDRIAL"/>
    <property type="match status" value="1"/>
</dbReference>
<dbReference type="InterPro" id="IPR036291">
    <property type="entry name" value="NAD(P)-bd_dom_sf"/>
</dbReference>